<feature type="chain" id="PRO_5040363268" evidence="1">
    <location>
        <begin position="21"/>
        <end position="620"/>
    </location>
</feature>
<feature type="signal peptide" evidence="1">
    <location>
        <begin position="1"/>
        <end position="20"/>
    </location>
</feature>
<dbReference type="GeneID" id="105269208"/>
<dbReference type="AlphaFoldDB" id="A0A9R1TCC4"/>
<accession>A0A9R1TCC4</accession>
<keyword evidence="2" id="KW-1185">Reference proteome</keyword>
<protein>
    <submittedName>
        <fullName evidence="3">Uncharacterized protein</fullName>
    </submittedName>
</protein>
<gene>
    <name evidence="3" type="primary">LOC105269208</name>
</gene>
<dbReference type="OrthoDB" id="10480516at2759"/>
<dbReference type="PANTHER" id="PTHR47890:SF1">
    <property type="entry name" value="LD24308P"/>
    <property type="match status" value="1"/>
</dbReference>
<evidence type="ECO:0000256" key="1">
    <source>
        <dbReference type="SAM" id="SignalP"/>
    </source>
</evidence>
<proteinExistence type="predicted"/>
<dbReference type="KEGG" id="fas:105269208"/>
<dbReference type="PANTHER" id="PTHR47890">
    <property type="entry name" value="LD24308P"/>
    <property type="match status" value="1"/>
</dbReference>
<evidence type="ECO:0000313" key="2">
    <source>
        <dbReference type="Proteomes" id="UP000694866"/>
    </source>
</evidence>
<dbReference type="Pfam" id="PF16061">
    <property type="entry name" value="DUF4803"/>
    <property type="match status" value="1"/>
</dbReference>
<organism evidence="2 3">
    <name type="scientific">Fopius arisanus</name>
    <dbReference type="NCBI Taxonomy" id="64838"/>
    <lineage>
        <taxon>Eukaryota</taxon>
        <taxon>Metazoa</taxon>
        <taxon>Ecdysozoa</taxon>
        <taxon>Arthropoda</taxon>
        <taxon>Hexapoda</taxon>
        <taxon>Insecta</taxon>
        <taxon>Pterygota</taxon>
        <taxon>Neoptera</taxon>
        <taxon>Endopterygota</taxon>
        <taxon>Hymenoptera</taxon>
        <taxon>Apocrita</taxon>
        <taxon>Ichneumonoidea</taxon>
        <taxon>Braconidae</taxon>
        <taxon>Opiinae</taxon>
        <taxon>Fopius</taxon>
    </lineage>
</organism>
<dbReference type="RefSeq" id="XP_011307579.1">
    <property type="nucleotide sequence ID" value="XM_011309277.1"/>
</dbReference>
<sequence length="620" mass="70997">MKLSFVVLAVALCSIQPSHGLQPVLIQCQQLAKLLEMLPLLSVRVNSTEMMINTIENHETALGKMTHWLNSIMTEITAIQDDTNIRATFDIIEDLQFPDPDGKFARWRSEVEKLMDTINSIFHDLRRITQTSETIVHDWKNISKTAKESIDLQGLHTKLFPRGERPSQRGGYIFHLAYFSNTSRRKNCPQASMMRYFLGHLFEAICVTEIKGVTALIYTALIQNCRYDAWRVQVAEVNSNYKERFLDYLLQTKNAMHMAPADLTTCEPSDGIRVRDETYFEAEKLEQVSIFRFDLKDNGCENVINKKLFTFTSERDNCSGQLSDCKYSKWLSVCRLDNGSNRYQWIKSEVGNYGMKLKNCPNGTISEYKGVDNLSYGHCICNCRGHMRHWISVTPVLANTSDNMVVTGARFVWKDRILYIQLKQGRLVKNAWVDPSSQSWIPLPNNPEVMEITPANTKFYLDVIRVPVDQVVVGVTFENNKGCSIVVSAKRFNYTTGEMYDDIMDRDADHSEYDELQVPRRNSIYTSKRHTSLTGKKWVTLAHSDWRHDVGQSVVPLFDGIAIETNPPLPLGGFGIIHKGTKGYAGYISPKLTSYPYSKILKMFIQNQINGSPLERWIHF</sequence>
<reference evidence="3" key="1">
    <citation type="submission" date="2025-08" db="UniProtKB">
        <authorList>
            <consortium name="RefSeq"/>
        </authorList>
    </citation>
    <scope>IDENTIFICATION</scope>
    <source>
        <strain evidence="3">USDA-PBARC FA_bdor</strain>
        <tissue evidence="3">Whole organism</tissue>
    </source>
</reference>
<evidence type="ECO:0000313" key="3">
    <source>
        <dbReference type="RefSeq" id="XP_011307579.1"/>
    </source>
</evidence>
<dbReference type="InterPro" id="IPR032062">
    <property type="entry name" value="DUF4803"/>
</dbReference>
<name>A0A9R1TCC4_9HYME</name>
<keyword evidence="1" id="KW-0732">Signal</keyword>
<dbReference type="Proteomes" id="UP000694866">
    <property type="component" value="Unplaced"/>
</dbReference>